<dbReference type="AlphaFoldDB" id="A0A8J3KCS1"/>
<protein>
    <submittedName>
        <fullName evidence="1">Uncharacterized protein</fullName>
    </submittedName>
</protein>
<dbReference type="EMBL" id="BONG01000067">
    <property type="protein sequence ID" value="GIF93589.1"/>
    <property type="molecule type" value="Genomic_DNA"/>
</dbReference>
<dbReference type="Proteomes" id="UP000619293">
    <property type="component" value="Unassembled WGS sequence"/>
</dbReference>
<gene>
    <name evidence="1" type="ORF">Cch02nite_70330</name>
</gene>
<proteinExistence type="predicted"/>
<organism evidence="1 2">
    <name type="scientific">Catellatospora chokoriensis</name>
    <dbReference type="NCBI Taxonomy" id="310353"/>
    <lineage>
        <taxon>Bacteria</taxon>
        <taxon>Bacillati</taxon>
        <taxon>Actinomycetota</taxon>
        <taxon>Actinomycetes</taxon>
        <taxon>Micromonosporales</taxon>
        <taxon>Micromonosporaceae</taxon>
        <taxon>Catellatospora</taxon>
    </lineage>
</organism>
<evidence type="ECO:0000313" key="1">
    <source>
        <dbReference type="EMBL" id="GIF93589.1"/>
    </source>
</evidence>
<reference evidence="1 2" key="1">
    <citation type="submission" date="2021-01" db="EMBL/GenBank/DDBJ databases">
        <title>Whole genome shotgun sequence of Catellatospora chokoriensis NBRC 107358.</title>
        <authorList>
            <person name="Komaki H."/>
            <person name="Tamura T."/>
        </authorList>
    </citation>
    <scope>NUCLEOTIDE SEQUENCE [LARGE SCALE GENOMIC DNA]</scope>
    <source>
        <strain evidence="1 2">NBRC 107358</strain>
    </source>
</reference>
<accession>A0A8J3KCS1</accession>
<keyword evidence="2" id="KW-1185">Reference proteome</keyword>
<sequence length="73" mass="7871">MVGPRGVLDPVQVGLDQHRAVAQVVPEVQQQVGDGGREHRDQGARAVLRREVAVGRCAGRIRVLMCHSPSLVP</sequence>
<evidence type="ECO:0000313" key="2">
    <source>
        <dbReference type="Proteomes" id="UP000619293"/>
    </source>
</evidence>
<comment type="caution">
    <text evidence="1">The sequence shown here is derived from an EMBL/GenBank/DDBJ whole genome shotgun (WGS) entry which is preliminary data.</text>
</comment>
<name>A0A8J3KCS1_9ACTN</name>